<comment type="subcellular location">
    <subcellularLocation>
        <location evidence="1">Membrane</location>
        <topology evidence="1">Multi-pass membrane protein</topology>
    </subcellularLocation>
</comment>
<keyword evidence="4" id="KW-0812">Transmembrane</keyword>
<keyword evidence="6" id="KW-0472">Membrane</keyword>
<proteinExistence type="inferred from homology"/>
<name>A0A6G0GC08_BIFBI</name>
<dbReference type="InterPro" id="IPR017475">
    <property type="entry name" value="EPS_sugar_tfrase"/>
</dbReference>
<keyword evidence="3 8" id="KW-0808">Transferase</keyword>
<dbReference type="GeneID" id="93091968"/>
<evidence type="ECO:0000256" key="2">
    <source>
        <dbReference type="ARBA" id="ARBA00006464"/>
    </source>
</evidence>
<evidence type="ECO:0000259" key="7">
    <source>
        <dbReference type="Pfam" id="PF02397"/>
    </source>
</evidence>
<evidence type="ECO:0000256" key="6">
    <source>
        <dbReference type="ARBA" id="ARBA00023136"/>
    </source>
</evidence>
<keyword evidence="5" id="KW-1133">Transmembrane helix</keyword>
<dbReference type="GO" id="GO:0016020">
    <property type="term" value="C:membrane"/>
    <property type="evidence" value="ECO:0007669"/>
    <property type="project" value="UniProtKB-SubCell"/>
</dbReference>
<dbReference type="InterPro" id="IPR003362">
    <property type="entry name" value="Bact_transf"/>
</dbReference>
<protein>
    <submittedName>
        <fullName evidence="8">Sugar transferase</fullName>
    </submittedName>
</protein>
<evidence type="ECO:0000256" key="1">
    <source>
        <dbReference type="ARBA" id="ARBA00004141"/>
    </source>
</evidence>
<dbReference type="AlphaFoldDB" id="A0A6G0GC08"/>
<gene>
    <name evidence="8" type="ORF">GBA83_05805</name>
</gene>
<evidence type="ECO:0000256" key="3">
    <source>
        <dbReference type="ARBA" id="ARBA00022679"/>
    </source>
</evidence>
<dbReference type="Proteomes" id="UP000451386">
    <property type="component" value="Unassembled WGS sequence"/>
</dbReference>
<dbReference type="Pfam" id="PF02397">
    <property type="entry name" value="Bac_transf"/>
    <property type="match status" value="1"/>
</dbReference>
<comment type="caution">
    <text evidence="8">The sequence shown here is derived from an EMBL/GenBank/DDBJ whole genome shotgun (WGS) entry which is preliminary data.</text>
</comment>
<dbReference type="GO" id="GO:0016780">
    <property type="term" value="F:phosphotransferase activity, for other substituted phosphate groups"/>
    <property type="evidence" value="ECO:0007669"/>
    <property type="project" value="TreeGrafter"/>
</dbReference>
<accession>A0A6G0GC08</accession>
<comment type="similarity">
    <text evidence="2">Belongs to the bacterial sugar transferase family.</text>
</comment>
<dbReference type="PANTHER" id="PTHR30576:SF10">
    <property type="entry name" value="SLL5057 PROTEIN"/>
    <property type="match status" value="1"/>
</dbReference>
<organism evidence="8 9">
    <name type="scientific">Bifidobacterium bifidum</name>
    <dbReference type="NCBI Taxonomy" id="1681"/>
    <lineage>
        <taxon>Bacteria</taxon>
        <taxon>Bacillati</taxon>
        <taxon>Actinomycetota</taxon>
        <taxon>Actinomycetes</taxon>
        <taxon>Bifidobacteriales</taxon>
        <taxon>Bifidobacteriaceae</taxon>
        <taxon>Bifidobacterium</taxon>
    </lineage>
</organism>
<feature type="domain" description="Bacterial sugar transferase" evidence="7">
    <location>
        <begin position="182"/>
        <end position="370"/>
    </location>
</feature>
<evidence type="ECO:0000313" key="8">
    <source>
        <dbReference type="EMBL" id="KAB7486530.1"/>
    </source>
</evidence>
<reference evidence="8 9" key="1">
    <citation type="journal article" date="2019" name="Nat. Med.">
        <title>A library of human gut bacterial isolates paired with longitudinal multiomics data enables mechanistic microbiome research.</title>
        <authorList>
            <person name="Poyet M."/>
            <person name="Groussin M."/>
            <person name="Gibbons S.M."/>
            <person name="Avila-Pacheco J."/>
            <person name="Jiang X."/>
            <person name="Kearney S.M."/>
            <person name="Perrotta A.R."/>
            <person name="Berdy B."/>
            <person name="Zhao S."/>
            <person name="Lieberman T.D."/>
            <person name="Swanson P.K."/>
            <person name="Smith M."/>
            <person name="Roesemann S."/>
            <person name="Alexander J.E."/>
            <person name="Rich S.A."/>
            <person name="Livny J."/>
            <person name="Vlamakis H."/>
            <person name="Clish C."/>
            <person name="Bullock K."/>
            <person name="Deik A."/>
            <person name="Scott J."/>
            <person name="Pierce K.A."/>
            <person name="Xavier R.J."/>
            <person name="Alm E.J."/>
        </authorList>
    </citation>
    <scope>NUCLEOTIDE SEQUENCE [LARGE SCALE GENOMIC DNA]</scope>
    <source>
        <strain evidence="8 9">BIOML-A13</strain>
    </source>
</reference>
<evidence type="ECO:0000256" key="4">
    <source>
        <dbReference type="ARBA" id="ARBA00022692"/>
    </source>
</evidence>
<dbReference type="RefSeq" id="WP_117687294.1">
    <property type="nucleotide sequence ID" value="NZ_CP058603.1"/>
</dbReference>
<evidence type="ECO:0000256" key="5">
    <source>
        <dbReference type="ARBA" id="ARBA00022989"/>
    </source>
</evidence>
<dbReference type="EMBL" id="WDOP01000004">
    <property type="protein sequence ID" value="KAB7486530.1"/>
    <property type="molecule type" value="Genomic_DNA"/>
</dbReference>
<evidence type="ECO:0000313" key="9">
    <source>
        <dbReference type="Proteomes" id="UP000451386"/>
    </source>
</evidence>
<dbReference type="PANTHER" id="PTHR30576">
    <property type="entry name" value="COLANIC BIOSYNTHESIS UDP-GLUCOSE LIPID CARRIER TRANSFERASE"/>
    <property type="match status" value="1"/>
</dbReference>
<sequence>MTPTMMLTIIERWLARRFLHRHRREGKGFGYPTIIIGSPESIHDTIVQLRNSKSLGYIPIAVCPVKASAGNTPNAPRRLLSVPFTADDSDEAELIALPLDSHLPITAKYLKAQTVLIADVLTRDSETMRALSLAMESMGIELAQPASLADLSAAQLHFRSNPLMPVLTAQLTQYSTITRIFKRLSDIFFSLIAIIISSPIMLVVALLIKHEDGGPVFFRQQRIGIYGKPFTMYKFRSMNVNAEAIKKQLAEEYGMEDRFVFKLKNDPRVTRIGHFIRKTSIDEIPQFFNVLKGDMSLVGPRPPLPEEVARYGTLYSARLLVKPGITGPWQVSGRSNLTQEQSEFVDVSYIQNWSLTGDIAILLKTVVAVVRGTGSY</sequence>
<dbReference type="NCBIfam" id="TIGR03025">
    <property type="entry name" value="EPS_sugtrans"/>
    <property type="match status" value="1"/>
</dbReference>